<evidence type="ECO:0000256" key="1">
    <source>
        <dbReference type="SAM" id="Phobius"/>
    </source>
</evidence>
<name>A0ABN2JFD8_9ACTN</name>
<protein>
    <recommendedName>
        <fullName evidence="4">PH domain-containing protein</fullName>
    </recommendedName>
</protein>
<keyword evidence="1" id="KW-1133">Transmembrane helix</keyword>
<gene>
    <name evidence="2" type="ORF">GCM10009710_00770</name>
</gene>
<keyword evidence="3" id="KW-1185">Reference proteome</keyword>
<organism evidence="2 3">
    <name type="scientific">Aeromicrobium alkaliterrae</name>
    <dbReference type="NCBI Taxonomy" id="302168"/>
    <lineage>
        <taxon>Bacteria</taxon>
        <taxon>Bacillati</taxon>
        <taxon>Actinomycetota</taxon>
        <taxon>Actinomycetes</taxon>
        <taxon>Propionibacteriales</taxon>
        <taxon>Nocardioidaceae</taxon>
        <taxon>Aeromicrobium</taxon>
    </lineage>
</organism>
<keyword evidence="1" id="KW-0812">Transmembrane</keyword>
<reference evidence="2 3" key="1">
    <citation type="journal article" date="2019" name="Int. J. Syst. Evol. Microbiol.">
        <title>The Global Catalogue of Microorganisms (GCM) 10K type strain sequencing project: providing services to taxonomists for standard genome sequencing and annotation.</title>
        <authorList>
            <consortium name="The Broad Institute Genomics Platform"/>
            <consortium name="The Broad Institute Genome Sequencing Center for Infectious Disease"/>
            <person name="Wu L."/>
            <person name="Ma J."/>
        </authorList>
    </citation>
    <scope>NUCLEOTIDE SEQUENCE [LARGE SCALE GENOMIC DNA]</scope>
    <source>
        <strain evidence="2 3">JCM 13518</strain>
    </source>
</reference>
<proteinExistence type="predicted"/>
<feature type="transmembrane region" description="Helical" evidence="1">
    <location>
        <begin position="48"/>
        <end position="70"/>
    </location>
</feature>
<evidence type="ECO:0000313" key="3">
    <source>
        <dbReference type="Proteomes" id="UP001501057"/>
    </source>
</evidence>
<accession>A0ABN2JFD8</accession>
<dbReference type="Proteomes" id="UP001501057">
    <property type="component" value="Unassembled WGS sequence"/>
</dbReference>
<evidence type="ECO:0000313" key="2">
    <source>
        <dbReference type="EMBL" id="GAA1723860.1"/>
    </source>
</evidence>
<feature type="transmembrane region" description="Helical" evidence="1">
    <location>
        <begin position="20"/>
        <end position="41"/>
    </location>
</feature>
<evidence type="ECO:0008006" key="4">
    <source>
        <dbReference type="Google" id="ProtNLM"/>
    </source>
</evidence>
<dbReference type="EMBL" id="BAAAME010000001">
    <property type="protein sequence ID" value="GAA1723860.1"/>
    <property type="molecule type" value="Genomic_DNA"/>
</dbReference>
<sequence length="148" mass="15964">MLEPMSSSSSVYRLGRGPALVATGALVIATGVLVFAAFLLADDATPRLIGAIVAGALAFVTLVQALRFAFRPPVVARFDERGFMVARPRTRASWKQVDDVTLDGGHLILTGEGTARVDLSMIDPASREPFLREVYDRLNTAHGYTRFG</sequence>
<comment type="caution">
    <text evidence="2">The sequence shown here is derived from an EMBL/GenBank/DDBJ whole genome shotgun (WGS) entry which is preliminary data.</text>
</comment>
<keyword evidence="1" id="KW-0472">Membrane</keyword>